<name>A0ABV3P3D0_9ACTN</name>
<dbReference type="Pfam" id="PF13692">
    <property type="entry name" value="Glyco_trans_1_4"/>
    <property type="match status" value="1"/>
</dbReference>
<dbReference type="PANTHER" id="PTHR12526">
    <property type="entry name" value="GLYCOSYLTRANSFERASE"/>
    <property type="match status" value="1"/>
</dbReference>
<keyword evidence="5" id="KW-1185">Reference proteome</keyword>
<keyword evidence="2 4" id="KW-0808">Transferase</keyword>
<evidence type="ECO:0000313" key="5">
    <source>
        <dbReference type="Proteomes" id="UP001555826"/>
    </source>
</evidence>
<evidence type="ECO:0000259" key="3">
    <source>
        <dbReference type="Pfam" id="PF13439"/>
    </source>
</evidence>
<reference evidence="4 5" key="1">
    <citation type="submission" date="2024-07" db="EMBL/GenBank/DDBJ databases">
        <authorList>
            <person name="Thanompreechachai J."/>
            <person name="Duangmal K."/>
        </authorList>
    </citation>
    <scope>NUCLEOTIDE SEQUENCE [LARGE SCALE GENOMIC DNA]</scope>
    <source>
        <strain evidence="4 5">KCTC 19886</strain>
    </source>
</reference>
<comment type="caution">
    <text evidence="4">The sequence shown here is derived from an EMBL/GenBank/DDBJ whole genome shotgun (WGS) entry which is preliminary data.</text>
</comment>
<dbReference type="CDD" id="cd03801">
    <property type="entry name" value="GT4_PimA-like"/>
    <property type="match status" value="1"/>
</dbReference>
<evidence type="ECO:0000256" key="2">
    <source>
        <dbReference type="ARBA" id="ARBA00022679"/>
    </source>
</evidence>
<dbReference type="PANTHER" id="PTHR12526:SF590">
    <property type="entry name" value="ALPHA-MALTOSE-1-PHOSPHATE SYNTHASE"/>
    <property type="match status" value="1"/>
</dbReference>
<protein>
    <submittedName>
        <fullName evidence="4">Glycosyltransferase family 4 protein</fullName>
        <ecNumber evidence="4">2.4.-.-</ecNumber>
    </submittedName>
</protein>
<accession>A0ABV3P3D0</accession>
<dbReference type="EC" id="2.4.-.-" evidence="4"/>
<dbReference type="Pfam" id="PF13439">
    <property type="entry name" value="Glyco_transf_4"/>
    <property type="match status" value="1"/>
</dbReference>
<evidence type="ECO:0000313" key="4">
    <source>
        <dbReference type="EMBL" id="MEW9264108.1"/>
    </source>
</evidence>
<dbReference type="InterPro" id="IPR028098">
    <property type="entry name" value="Glyco_trans_4-like_N"/>
</dbReference>
<feature type="domain" description="Glycosyltransferase subfamily 4-like N-terminal" evidence="3">
    <location>
        <begin position="87"/>
        <end position="186"/>
    </location>
</feature>
<keyword evidence="1 4" id="KW-0328">Glycosyltransferase</keyword>
<evidence type="ECO:0000256" key="1">
    <source>
        <dbReference type="ARBA" id="ARBA00022676"/>
    </source>
</evidence>
<dbReference type="SUPFAM" id="SSF53756">
    <property type="entry name" value="UDP-Glycosyltransferase/glycogen phosphorylase"/>
    <property type="match status" value="1"/>
</dbReference>
<dbReference type="EMBL" id="JBFNQN010000003">
    <property type="protein sequence ID" value="MEW9264108.1"/>
    <property type="molecule type" value="Genomic_DNA"/>
</dbReference>
<gene>
    <name evidence="4" type="ORF">AB1207_05070</name>
</gene>
<dbReference type="RefSeq" id="WP_367636715.1">
    <property type="nucleotide sequence ID" value="NZ_JBFNQN010000003.1"/>
</dbReference>
<sequence>MVLDARSAAARTPHGRGLLLASRGDALTPFLFEEVARRYPVAGVLSTDLSRWQRLAVAATTFRATRERWAEQYFKSALGYRLRSRNAAALRRASAAPEAPVLQVHALFDVAGADSLLYVDCTHRQAAQAWAPWNPMRGRALRRWYEREAIAYRSARHVFAFSGATRDSLVEDYDVDPERVTVVGAGANGGLPPVTGATSLPDRPNVLFIGNDFARKGGWDLLAAFAEVRRSVPAATLRLVGTRPAVPSTPGVEVLGRVHDRSRIDRLYAEASVFVLPSVFDPFPLVLLEAMARGVPVVTTNSCGIPDMVRGGVDGQVVPVSDPSSLACAIVRSLTDPRRSASMAAVARTRVREEFTWERVVDRMAPVLDELVLPGRAV</sequence>
<dbReference type="GO" id="GO:0016757">
    <property type="term" value="F:glycosyltransferase activity"/>
    <property type="evidence" value="ECO:0007669"/>
    <property type="project" value="UniProtKB-KW"/>
</dbReference>
<organism evidence="4 5">
    <name type="scientific">Kineococcus endophyticus</name>
    <dbReference type="NCBI Taxonomy" id="1181883"/>
    <lineage>
        <taxon>Bacteria</taxon>
        <taxon>Bacillati</taxon>
        <taxon>Actinomycetota</taxon>
        <taxon>Actinomycetes</taxon>
        <taxon>Kineosporiales</taxon>
        <taxon>Kineosporiaceae</taxon>
        <taxon>Kineococcus</taxon>
    </lineage>
</organism>
<proteinExistence type="predicted"/>
<dbReference type="Proteomes" id="UP001555826">
    <property type="component" value="Unassembled WGS sequence"/>
</dbReference>
<dbReference type="Gene3D" id="3.40.50.2000">
    <property type="entry name" value="Glycogen Phosphorylase B"/>
    <property type="match status" value="2"/>
</dbReference>